<dbReference type="GO" id="GO:0000166">
    <property type="term" value="F:nucleotide binding"/>
    <property type="evidence" value="ECO:0007669"/>
    <property type="project" value="UniProtKB-KW"/>
</dbReference>
<sequence length="358" mass="38881">MNRVINVDLGEQSYNIHIGKECLPSLAGLLAGVPRGSRSILVSDDIVFRLYGEQFYEILQSAGLKIEVAVLAGGESCKNLETLGWLYEQMISKGLDRQSTVFALGGGVVGDIAGFAAASFMRGIGYIQLPTSLLAQVDSSVGGKTGVNLSLGKNLVGAFYQPSLVFADVNLLNTLAEKEYQTGLAEVIKYGVIWDSKLFDYLETNIESIKARDMDCLIHIISRCCEIKAEIVAQDEKEKGLRALLNLGHTFGHAFEALTEYKKFTHGQAVAIGMVYATRLAAATDMINEQDAKRVTDLIKNYGLPLHYGDIRPSEIVARMHLDKKNTGGKITLVLPAAIGRSEIVGEIDPAQIEAILI</sequence>
<evidence type="ECO:0000256" key="18">
    <source>
        <dbReference type="HAMAP-Rule" id="MF_00110"/>
    </source>
</evidence>
<keyword evidence="16 18" id="KW-0456">Lyase</keyword>
<keyword evidence="13 18" id="KW-0862">Zinc</keyword>
<evidence type="ECO:0000256" key="4">
    <source>
        <dbReference type="ARBA" id="ARBA00004496"/>
    </source>
</evidence>
<feature type="binding site" evidence="18">
    <location>
        <begin position="131"/>
        <end position="132"/>
    </location>
    <ligand>
        <name>NAD(+)</name>
        <dbReference type="ChEBI" id="CHEBI:57540"/>
    </ligand>
</feature>
<dbReference type="HAMAP" id="MF_00110">
    <property type="entry name" value="DHQ_synthase"/>
    <property type="match status" value="1"/>
</dbReference>
<evidence type="ECO:0000256" key="14">
    <source>
        <dbReference type="ARBA" id="ARBA00023027"/>
    </source>
</evidence>
<keyword evidence="12 18" id="KW-0547">Nucleotide-binding</keyword>
<dbReference type="GO" id="GO:0005737">
    <property type="term" value="C:cytoplasm"/>
    <property type="evidence" value="ECO:0007669"/>
    <property type="project" value="UniProtKB-SubCell"/>
</dbReference>
<dbReference type="GO" id="GO:0046872">
    <property type="term" value="F:metal ion binding"/>
    <property type="evidence" value="ECO:0007669"/>
    <property type="project" value="UniProtKB-KW"/>
</dbReference>
<dbReference type="InterPro" id="IPR056179">
    <property type="entry name" value="DHQS_C"/>
</dbReference>
<dbReference type="GO" id="GO:0003856">
    <property type="term" value="F:3-dehydroquinate synthase activity"/>
    <property type="evidence" value="ECO:0007669"/>
    <property type="project" value="UniProtKB-UniRule"/>
</dbReference>
<evidence type="ECO:0000256" key="1">
    <source>
        <dbReference type="ARBA" id="ARBA00001393"/>
    </source>
</evidence>
<name>A0A0E4GC38_9FIRM</name>
<evidence type="ECO:0000256" key="17">
    <source>
        <dbReference type="ARBA" id="ARBA00023285"/>
    </source>
</evidence>
<evidence type="ECO:0000256" key="11">
    <source>
        <dbReference type="ARBA" id="ARBA00022723"/>
    </source>
</evidence>
<comment type="cofactor">
    <cofactor evidence="2 18">
        <name>NAD(+)</name>
        <dbReference type="ChEBI" id="CHEBI:57540"/>
    </cofactor>
</comment>
<keyword evidence="14 18" id="KW-0520">NAD</keyword>
<evidence type="ECO:0000313" key="22">
    <source>
        <dbReference type="Proteomes" id="UP000045545"/>
    </source>
</evidence>
<feature type="domain" description="3-dehydroquinate synthase N-terminal" evidence="19">
    <location>
        <begin position="70"/>
        <end position="181"/>
    </location>
</feature>
<gene>
    <name evidence="18" type="primary">aroB</name>
    <name evidence="21" type="ORF">2693</name>
</gene>
<dbReference type="Gene3D" id="1.20.1090.10">
    <property type="entry name" value="Dehydroquinate synthase-like - alpha domain"/>
    <property type="match status" value="1"/>
</dbReference>
<feature type="binding site" evidence="18">
    <location>
        <position position="186"/>
    </location>
    <ligand>
        <name>Zn(2+)</name>
        <dbReference type="ChEBI" id="CHEBI:29105"/>
    </ligand>
</feature>
<organism evidence="21 22">
    <name type="scientific">Syntrophomonas zehnderi OL-4</name>
    <dbReference type="NCBI Taxonomy" id="690567"/>
    <lineage>
        <taxon>Bacteria</taxon>
        <taxon>Bacillati</taxon>
        <taxon>Bacillota</taxon>
        <taxon>Clostridia</taxon>
        <taxon>Eubacteriales</taxon>
        <taxon>Syntrophomonadaceae</taxon>
        <taxon>Syntrophomonas</taxon>
    </lineage>
</organism>
<dbReference type="GO" id="GO:0009073">
    <property type="term" value="P:aromatic amino acid family biosynthetic process"/>
    <property type="evidence" value="ECO:0007669"/>
    <property type="project" value="UniProtKB-KW"/>
</dbReference>
<keyword evidence="10 18" id="KW-0028">Amino-acid biosynthesis</keyword>
<dbReference type="EC" id="4.2.3.4" evidence="7 18"/>
<keyword evidence="22" id="KW-1185">Reference proteome</keyword>
<dbReference type="STRING" id="690567.2693"/>
<dbReference type="PIRSF" id="PIRSF001455">
    <property type="entry name" value="DHQ_synth"/>
    <property type="match status" value="1"/>
</dbReference>
<comment type="similarity">
    <text evidence="6 18">Belongs to the sugar phosphate cyclases superfamily. Dehydroquinate synthase family.</text>
</comment>
<evidence type="ECO:0000256" key="5">
    <source>
        <dbReference type="ARBA" id="ARBA00004661"/>
    </source>
</evidence>
<dbReference type="GO" id="GO:0009423">
    <property type="term" value="P:chorismate biosynthetic process"/>
    <property type="evidence" value="ECO:0007669"/>
    <property type="project" value="UniProtKB-UniRule"/>
</dbReference>
<comment type="function">
    <text evidence="18">Catalyzes the conversion of 3-deoxy-D-arabino-heptulosonate 7-phosphate (DAHP) to dehydroquinate (DHQ).</text>
</comment>
<evidence type="ECO:0000256" key="6">
    <source>
        <dbReference type="ARBA" id="ARBA00005412"/>
    </source>
</evidence>
<feature type="binding site" evidence="18">
    <location>
        <position position="144"/>
    </location>
    <ligand>
        <name>NAD(+)</name>
        <dbReference type="ChEBI" id="CHEBI:57540"/>
    </ligand>
</feature>
<keyword evidence="15 18" id="KW-0057">Aromatic amino acid biosynthesis</keyword>
<feature type="binding site" evidence="18">
    <location>
        <position position="249"/>
    </location>
    <ligand>
        <name>Zn(2+)</name>
        <dbReference type="ChEBI" id="CHEBI:29105"/>
    </ligand>
</feature>
<evidence type="ECO:0000256" key="8">
    <source>
        <dbReference type="ARBA" id="ARBA00017684"/>
    </source>
</evidence>
<dbReference type="InterPro" id="IPR016037">
    <property type="entry name" value="DHQ_synth_AroB"/>
</dbReference>
<dbReference type="Pfam" id="PF24621">
    <property type="entry name" value="DHQS_C"/>
    <property type="match status" value="1"/>
</dbReference>
<comment type="pathway">
    <text evidence="5 18">Metabolic intermediate biosynthesis; chorismate biosynthesis; chorismate from D-erythrose 4-phosphate and phosphoenolpyruvate: step 2/7.</text>
</comment>
<evidence type="ECO:0000256" key="9">
    <source>
        <dbReference type="ARBA" id="ARBA00022490"/>
    </source>
</evidence>
<feature type="binding site" evidence="18">
    <location>
        <position position="153"/>
    </location>
    <ligand>
        <name>NAD(+)</name>
        <dbReference type="ChEBI" id="CHEBI:57540"/>
    </ligand>
</feature>
<evidence type="ECO:0000256" key="7">
    <source>
        <dbReference type="ARBA" id="ARBA00013031"/>
    </source>
</evidence>
<accession>A0A0E4GC38</accession>
<protein>
    <recommendedName>
        <fullName evidence="8 18">3-dehydroquinate synthase</fullName>
        <shortName evidence="18">DHQS</shortName>
        <ecNumber evidence="7 18">4.2.3.4</ecNumber>
    </recommendedName>
</protein>
<comment type="caution">
    <text evidence="18">Lacks conserved residue(s) required for the propagation of feature annotation.</text>
</comment>
<comment type="cofactor">
    <cofactor evidence="3">
        <name>Zn(2+)</name>
        <dbReference type="ChEBI" id="CHEBI:29105"/>
    </cofactor>
</comment>
<feature type="domain" description="3-dehydroquinate synthase C-terminal" evidence="20">
    <location>
        <begin position="183"/>
        <end position="326"/>
    </location>
</feature>
<dbReference type="CDD" id="cd08195">
    <property type="entry name" value="DHQS"/>
    <property type="match status" value="1"/>
</dbReference>
<dbReference type="Pfam" id="PF01761">
    <property type="entry name" value="DHQ_synthase"/>
    <property type="match status" value="1"/>
</dbReference>
<comment type="catalytic activity">
    <reaction evidence="1 18">
        <text>7-phospho-2-dehydro-3-deoxy-D-arabino-heptonate = 3-dehydroquinate + phosphate</text>
        <dbReference type="Rhea" id="RHEA:21968"/>
        <dbReference type="ChEBI" id="CHEBI:32364"/>
        <dbReference type="ChEBI" id="CHEBI:43474"/>
        <dbReference type="ChEBI" id="CHEBI:58394"/>
        <dbReference type="EC" id="4.2.3.4"/>
    </reaction>
</comment>
<dbReference type="SUPFAM" id="SSF56796">
    <property type="entry name" value="Dehydroquinate synthase-like"/>
    <property type="match status" value="1"/>
</dbReference>
<dbReference type="Proteomes" id="UP000045545">
    <property type="component" value="Unassembled WGS sequence"/>
</dbReference>
<evidence type="ECO:0000256" key="2">
    <source>
        <dbReference type="ARBA" id="ARBA00001911"/>
    </source>
</evidence>
<keyword evidence="9 18" id="KW-0963">Cytoplasm</keyword>
<evidence type="ECO:0000256" key="3">
    <source>
        <dbReference type="ARBA" id="ARBA00001947"/>
    </source>
</evidence>
<keyword evidence="11 18" id="KW-0479">Metal-binding</keyword>
<comment type="cofactor">
    <cofactor evidence="18">
        <name>Co(2+)</name>
        <dbReference type="ChEBI" id="CHEBI:48828"/>
    </cofactor>
    <cofactor evidence="18">
        <name>Zn(2+)</name>
        <dbReference type="ChEBI" id="CHEBI:29105"/>
    </cofactor>
    <text evidence="18">Binds 1 divalent metal cation per subunit. Can use either Co(2+) or Zn(2+).</text>
</comment>
<evidence type="ECO:0000256" key="12">
    <source>
        <dbReference type="ARBA" id="ARBA00022741"/>
    </source>
</evidence>
<evidence type="ECO:0000256" key="16">
    <source>
        <dbReference type="ARBA" id="ARBA00023239"/>
    </source>
</evidence>
<dbReference type="OrthoDB" id="9806583at2"/>
<comment type="subcellular location">
    <subcellularLocation>
        <location evidence="4 18">Cytoplasm</location>
    </subcellularLocation>
</comment>
<evidence type="ECO:0000256" key="10">
    <source>
        <dbReference type="ARBA" id="ARBA00022605"/>
    </source>
</evidence>
<reference evidence="21 22" key="1">
    <citation type="submission" date="2015-03" db="EMBL/GenBank/DDBJ databases">
        <authorList>
            <person name="Murphy D."/>
        </authorList>
    </citation>
    <scope>NUCLEOTIDE SEQUENCE [LARGE SCALE GENOMIC DNA]</scope>
    <source>
        <strain evidence="21 22">OL-4</strain>
    </source>
</reference>
<evidence type="ECO:0000259" key="19">
    <source>
        <dbReference type="Pfam" id="PF01761"/>
    </source>
</evidence>
<evidence type="ECO:0000256" key="13">
    <source>
        <dbReference type="ARBA" id="ARBA00022833"/>
    </source>
</evidence>
<dbReference type="FunFam" id="3.40.50.1970:FF:000007">
    <property type="entry name" value="Pentafunctional AROM polypeptide"/>
    <property type="match status" value="1"/>
</dbReference>
<dbReference type="RefSeq" id="WP_046499983.1">
    <property type="nucleotide sequence ID" value="NZ_CGIH01000051.1"/>
</dbReference>
<feature type="binding site" evidence="18">
    <location>
        <begin position="107"/>
        <end position="111"/>
    </location>
    <ligand>
        <name>NAD(+)</name>
        <dbReference type="ChEBI" id="CHEBI:57540"/>
    </ligand>
</feature>
<dbReference type="Gene3D" id="3.40.50.1970">
    <property type="match status" value="1"/>
</dbReference>
<evidence type="ECO:0000259" key="20">
    <source>
        <dbReference type="Pfam" id="PF24621"/>
    </source>
</evidence>
<evidence type="ECO:0000313" key="21">
    <source>
        <dbReference type="EMBL" id="CFY08698.1"/>
    </source>
</evidence>
<dbReference type="AlphaFoldDB" id="A0A0E4GC38"/>
<feature type="binding site" evidence="18">
    <location>
        <position position="266"/>
    </location>
    <ligand>
        <name>Zn(2+)</name>
        <dbReference type="ChEBI" id="CHEBI:29105"/>
    </ligand>
</feature>
<dbReference type="EMBL" id="CGIH01000051">
    <property type="protein sequence ID" value="CFY08698.1"/>
    <property type="molecule type" value="Genomic_DNA"/>
</dbReference>
<dbReference type="InterPro" id="IPR050071">
    <property type="entry name" value="Dehydroquinate_synthase"/>
</dbReference>
<dbReference type="NCBIfam" id="TIGR01357">
    <property type="entry name" value="aroB"/>
    <property type="match status" value="1"/>
</dbReference>
<dbReference type="InterPro" id="IPR030960">
    <property type="entry name" value="DHQS/DOIS_N"/>
</dbReference>
<dbReference type="InterPro" id="IPR030963">
    <property type="entry name" value="DHQ_synth_fam"/>
</dbReference>
<proteinExistence type="inferred from homology"/>
<keyword evidence="17 18" id="KW-0170">Cobalt</keyword>
<dbReference type="PANTHER" id="PTHR43622">
    <property type="entry name" value="3-DEHYDROQUINATE SYNTHASE"/>
    <property type="match status" value="1"/>
</dbReference>
<dbReference type="GO" id="GO:0008652">
    <property type="term" value="P:amino acid biosynthetic process"/>
    <property type="evidence" value="ECO:0007669"/>
    <property type="project" value="UniProtKB-KW"/>
</dbReference>
<dbReference type="PANTHER" id="PTHR43622:SF7">
    <property type="entry name" value="3-DEHYDROQUINATE SYNTHASE, CHLOROPLASTIC"/>
    <property type="match status" value="1"/>
</dbReference>
<dbReference type="UniPathway" id="UPA00053">
    <property type="reaction ID" value="UER00085"/>
</dbReference>
<evidence type="ECO:0000256" key="15">
    <source>
        <dbReference type="ARBA" id="ARBA00023141"/>
    </source>
</evidence>